<dbReference type="InterPro" id="IPR054722">
    <property type="entry name" value="PolX-like_BBD"/>
</dbReference>
<dbReference type="Proteomes" id="UP000765509">
    <property type="component" value="Unassembled WGS sequence"/>
</dbReference>
<evidence type="ECO:0000313" key="3">
    <source>
        <dbReference type="Proteomes" id="UP000765509"/>
    </source>
</evidence>
<sequence>MDLESVNIHVPNEILTSSLLGKLRGDRKLYQLVEGLTLNEEVIQRPDIIFSRLQDYVKLMRIKEPIKDLSASALVSTINEPYKVVYYCTDGKHNPKCTMHKKEECFSEQPHLQPKQKDKRKIMNLHSNAATNLSTVQALVTSIDDSLQHSQLLAYCGATHHMFNSKSFFLSISDMTNITFSTGDSNSALKAHGIGTVRILFRLLDLFGDQLTINQKGSHFSLVPDGKILLRGRIANRLMYVDYSLPRGLLSINSKALWHNFLGHPGPTRVKILGLPSGSVNCITCNLNKAH</sequence>
<evidence type="ECO:0000259" key="1">
    <source>
        <dbReference type="Pfam" id="PF22936"/>
    </source>
</evidence>
<name>A0A9Q3DMS8_9BASI</name>
<accession>A0A9Q3DMS8</accession>
<reference evidence="2" key="1">
    <citation type="submission" date="2021-03" db="EMBL/GenBank/DDBJ databases">
        <title>Draft genome sequence of rust myrtle Austropuccinia psidii MF-1, a brazilian biotype.</title>
        <authorList>
            <person name="Quecine M.C."/>
            <person name="Pachon D.M.R."/>
            <person name="Bonatelli M.L."/>
            <person name="Correr F.H."/>
            <person name="Franceschini L.M."/>
            <person name="Leite T.F."/>
            <person name="Margarido G.R.A."/>
            <person name="Almeida C.A."/>
            <person name="Ferrarezi J.A."/>
            <person name="Labate C.A."/>
        </authorList>
    </citation>
    <scope>NUCLEOTIDE SEQUENCE</scope>
    <source>
        <strain evidence="2">MF-1</strain>
    </source>
</reference>
<protein>
    <recommendedName>
        <fullName evidence="1">Retrovirus-related Pol polyprotein from transposon TNT 1-94-like beta-barrel domain-containing protein</fullName>
    </recommendedName>
</protein>
<dbReference type="EMBL" id="AVOT02017930">
    <property type="protein sequence ID" value="MBW0504423.1"/>
    <property type="molecule type" value="Genomic_DNA"/>
</dbReference>
<dbReference type="OrthoDB" id="3251181at2759"/>
<gene>
    <name evidence="2" type="ORF">O181_044138</name>
</gene>
<organism evidence="2 3">
    <name type="scientific">Austropuccinia psidii MF-1</name>
    <dbReference type="NCBI Taxonomy" id="1389203"/>
    <lineage>
        <taxon>Eukaryota</taxon>
        <taxon>Fungi</taxon>
        <taxon>Dikarya</taxon>
        <taxon>Basidiomycota</taxon>
        <taxon>Pucciniomycotina</taxon>
        <taxon>Pucciniomycetes</taxon>
        <taxon>Pucciniales</taxon>
        <taxon>Sphaerophragmiaceae</taxon>
        <taxon>Austropuccinia</taxon>
    </lineage>
</organism>
<proteinExistence type="predicted"/>
<dbReference type="Pfam" id="PF22936">
    <property type="entry name" value="Pol_BBD"/>
    <property type="match status" value="1"/>
</dbReference>
<comment type="caution">
    <text evidence="2">The sequence shown here is derived from an EMBL/GenBank/DDBJ whole genome shotgun (WGS) entry which is preliminary data.</text>
</comment>
<keyword evidence="3" id="KW-1185">Reference proteome</keyword>
<feature type="domain" description="Retrovirus-related Pol polyprotein from transposon TNT 1-94-like beta-barrel" evidence="1">
    <location>
        <begin position="157"/>
        <end position="201"/>
    </location>
</feature>
<dbReference type="AlphaFoldDB" id="A0A9Q3DMS8"/>
<evidence type="ECO:0000313" key="2">
    <source>
        <dbReference type="EMBL" id="MBW0504423.1"/>
    </source>
</evidence>